<dbReference type="PANTHER" id="PTHR42985">
    <property type="entry name" value="SODIUM-COUPLED MONOCARBOXYLATE TRANSPORTER"/>
    <property type="match status" value="1"/>
</dbReference>
<evidence type="ECO:0000256" key="1">
    <source>
        <dbReference type="ARBA" id="ARBA00004651"/>
    </source>
</evidence>
<comment type="similarity">
    <text evidence="2 11">Belongs to the sodium:solute symporter (SSF) (TC 2.A.21) family.</text>
</comment>
<organism evidence="13 14">
    <name type="scientific">Aplysia californica</name>
    <name type="common">California sea hare</name>
    <dbReference type="NCBI Taxonomy" id="6500"/>
    <lineage>
        <taxon>Eukaryota</taxon>
        <taxon>Metazoa</taxon>
        <taxon>Spiralia</taxon>
        <taxon>Lophotrochozoa</taxon>
        <taxon>Mollusca</taxon>
        <taxon>Gastropoda</taxon>
        <taxon>Heterobranchia</taxon>
        <taxon>Euthyneura</taxon>
        <taxon>Tectipleura</taxon>
        <taxon>Aplysiida</taxon>
        <taxon>Aplysioidea</taxon>
        <taxon>Aplysiidae</taxon>
        <taxon>Aplysia</taxon>
    </lineage>
</organism>
<feature type="transmembrane region" description="Helical" evidence="12">
    <location>
        <begin position="13"/>
        <end position="32"/>
    </location>
</feature>
<evidence type="ECO:0000256" key="4">
    <source>
        <dbReference type="ARBA" id="ARBA00022475"/>
    </source>
</evidence>
<comment type="subcellular location">
    <subcellularLocation>
        <location evidence="1">Cell membrane</location>
        <topology evidence="1">Multi-pass membrane protein</topology>
    </subcellularLocation>
</comment>
<keyword evidence="8" id="KW-0406">Ion transport</keyword>
<evidence type="ECO:0000256" key="8">
    <source>
        <dbReference type="ARBA" id="ARBA00023065"/>
    </source>
</evidence>
<keyword evidence="9 12" id="KW-0472">Membrane</keyword>
<keyword evidence="3" id="KW-0813">Transport</keyword>
<evidence type="ECO:0000256" key="7">
    <source>
        <dbReference type="ARBA" id="ARBA00023053"/>
    </source>
</evidence>
<feature type="transmembrane region" description="Helical" evidence="12">
    <location>
        <begin position="84"/>
        <end position="108"/>
    </location>
</feature>
<keyword evidence="7" id="KW-0915">Sodium</keyword>
<dbReference type="PROSITE" id="PS50283">
    <property type="entry name" value="NA_SOLUT_SYMP_3"/>
    <property type="match status" value="1"/>
</dbReference>
<proteinExistence type="inferred from homology"/>
<sequence>MAEIGTTLIAADYIVVVVMLCVPLGIGAFYAVRDKKSATREEYLLGGRRMGLWPVTLSLFVTFQSAISLLGVPTEIYVYGCMLYIIYFGFASSFLISAFTFVPLMYPLRLTSMFEYLELRFESRLLRKLCTVVSMLSVTLYMAVALLSPALALQSAANLPLWMSVAIVGVIGTVYTTIGGIKSVFWTDVFQAIIIFIGVFAIIVKGQ</sequence>
<dbReference type="Pfam" id="PF00474">
    <property type="entry name" value="SSF"/>
    <property type="match status" value="1"/>
</dbReference>
<evidence type="ECO:0000313" key="14">
    <source>
        <dbReference type="RefSeq" id="XP_035826654.1"/>
    </source>
</evidence>
<feature type="transmembrane region" description="Helical" evidence="12">
    <location>
        <begin position="159"/>
        <end position="178"/>
    </location>
</feature>
<gene>
    <name evidence="14" type="primary">LOC118477970</name>
</gene>
<dbReference type="PANTHER" id="PTHR42985:SF40">
    <property type="entry name" value="LD47995P-RELATED"/>
    <property type="match status" value="1"/>
</dbReference>
<dbReference type="Gene3D" id="1.20.1730.10">
    <property type="entry name" value="Sodium/glucose cotransporter"/>
    <property type="match status" value="1"/>
</dbReference>
<evidence type="ECO:0000256" key="3">
    <source>
        <dbReference type="ARBA" id="ARBA00022448"/>
    </source>
</evidence>
<keyword evidence="10" id="KW-0739">Sodium transport</keyword>
<keyword evidence="6 12" id="KW-1133">Transmembrane helix</keyword>
<keyword evidence="13" id="KW-1185">Reference proteome</keyword>
<evidence type="ECO:0000256" key="10">
    <source>
        <dbReference type="ARBA" id="ARBA00023201"/>
    </source>
</evidence>
<keyword evidence="4" id="KW-1003">Cell membrane</keyword>
<evidence type="ECO:0000313" key="13">
    <source>
        <dbReference type="Proteomes" id="UP000694888"/>
    </source>
</evidence>
<dbReference type="InterPro" id="IPR038377">
    <property type="entry name" value="Na/Glc_symporter_sf"/>
</dbReference>
<dbReference type="InterPro" id="IPR051163">
    <property type="entry name" value="Sodium:Solute_Symporter_SSF"/>
</dbReference>
<evidence type="ECO:0000256" key="6">
    <source>
        <dbReference type="ARBA" id="ARBA00022989"/>
    </source>
</evidence>
<feature type="transmembrane region" description="Helical" evidence="12">
    <location>
        <begin position="129"/>
        <end position="153"/>
    </location>
</feature>
<evidence type="ECO:0000256" key="9">
    <source>
        <dbReference type="ARBA" id="ARBA00023136"/>
    </source>
</evidence>
<evidence type="ECO:0000256" key="12">
    <source>
        <dbReference type="SAM" id="Phobius"/>
    </source>
</evidence>
<feature type="transmembrane region" description="Helical" evidence="12">
    <location>
        <begin position="185"/>
        <end position="204"/>
    </location>
</feature>
<dbReference type="InterPro" id="IPR001734">
    <property type="entry name" value="Na/solute_symporter"/>
</dbReference>
<evidence type="ECO:0000256" key="2">
    <source>
        <dbReference type="ARBA" id="ARBA00006434"/>
    </source>
</evidence>
<dbReference type="RefSeq" id="XP_035826654.1">
    <property type="nucleotide sequence ID" value="XM_035970761.1"/>
</dbReference>
<protein>
    <submittedName>
        <fullName evidence="14">Sodium-dependent multivitamin transporter-like</fullName>
    </submittedName>
</protein>
<evidence type="ECO:0000256" key="5">
    <source>
        <dbReference type="ARBA" id="ARBA00022692"/>
    </source>
</evidence>
<name>A0ABM1VW62_APLCA</name>
<dbReference type="Proteomes" id="UP000694888">
    <property type="component" value="Unplaced"/>
</dbReference>
<evidence type="ECO:0000256" key="11">
    <source>
        <dbReference type="RuleBase" id="RU362091"/>
    </source>
</evidence>
<dbReference type="GeneID" id="118477970"/>
<keyword evidence="5 12" id="KW-0812">Transmembrane</keyword>
<accession>A0ABM1VW62</accession>
<reference evidence="14" key="1">
    <citation type="submission" date="2025-08" db="UniProtKB">
        <authorList>
            <consortium name="RefSeq"/>
        </authorList>
    </citation>
    <scope>IDENTIFICATION</scope>
</reference>
<feature type="transmembrane region" description="Helical" evidence="12">
    <location>
        <begin position="52"/>
        <end position="72"/>
    </location>
</feature>